<evidence type="ECO:0000259" key="4">
    <source>
        <dbReference type="PROSITE" id="PS50949"/>
    </source>
</evidence>
<dbReference type="AlphaFoldDB" id="A0A1J5Q882"/>
<dbReference type="SUPFAM" id="SSF48008">
    <property type="entry name" value="GntR ligand-binding domain-like"/>
    <property type="match status" value="1"/>
</dbReference>
<evidence type="ECO:0000256" key="2">
    <source>
        <dbReference type="ARBA" id="ARBA00023125"/>
    </source>
</evidence>
<sequence>MALALLNEDLSFSDRAYLAIRRLIVTLALEPSSVISESDLMARLGLGRTPIREALRRLANERLVDVYPRRGMFVAGVDPRDLSALFEIREQLEPFAAKLAATRRNPAELELLNELLADLNEVAGDARRLIDLDQRMHEYVYRCSHNEFLAATLDQHYMHALRIWFLALDRVTDLEQAVLEHLALLEAIRDGDAPRAEELMRQHVAGFETSIHRNL</sequence>
<dbReference type="InterPro" id="IPR008920">
    <property type="entry name" value="TF_FadR/GntR_C"/>
</dbReference>
<accession>A0A1J5Q882</accession>
<dbReference type="InterPro" id="IPR036390">
    <property type="entry name" value="WH_DNA-bd_sf"/>
</dbReference>
<organism evidence="5">
    <name type="scientific">mine drainage metagenome</name>
    <dbReference type="NCBI Taxonomy" id="410659"/>
    <lineage>
        <taxon>unclassified sequences</taxon>
        <taxon>metagenomes</taxon>
        <taxon>ecological metagenomes</taxon>
    </lineage>
</organism>
<dbReference type="SMART" id="SM00345">
    <property type="entry name" value="HTH_GNTR"/>
    <property type="match status" value="1"/>
</dbReference>
<dbReference type="PROSITE" id="PS50949">
    <property type="entry name" value="HTH_GNTR"/>
    <property type="match status" value="1"/>
</dbReference>
<evidence type="ECO:0000313" key="5">
    <source>
        <dbReference type="EMBL" id="OIQ76100.1"/>
    </source>
</evidence>
<dbReference type="PANTHER" id="PTHR43537">
    <property type="entry name" value="TRANSCRIPTIONAL REGULATOR, GNTR FAMILY"/>
    <property type="match status" value="1"/>
</dbReference>
<dbReference type="Gene3D" id="1.10.10.10">
    <property type="entry name" value="Winged helix-like DNA-binding domain superfamily/Winged helix DNA-binding domain"/>
    <property type="match status" value="1"/>
</dbReference>
<dbReference type="Pfam" id="PF00392">
    <property type="entry name" value="GntR"/>
    <property type="match status" value="1"/>
</dbReference>
<protein>
    <submittedName>
        <fullName evidence="5">HTH-type transcriptional regulator McbR</fullName>
    </submittedName>
</protein>
<evidence type="ECO:0000256" key="1">
    <source>
        <dbReference type="ARBA" id="ARBA00023015"/>
    </source>
</evidence>
<dbReference type="CDD" id="cd07377">
    <property type="entry name" value="WHTH_GntR"/>
    <property type="match status" value="1"/>
</dbReference>
<dbReference type="InterPro" id="IPR000524">
    <property type="entry name" value="Tscrpt_reg_HTH_GntR"/>
</dbReference>
<comment type="caution">
    <text evidence="5">The sequence shown here is derived from an EMBL/GenBank/DDBJ whole genome shotgun (WGS) entry which is preliminary data.</text>
</comment>
<dbReference type="InterPro" id="IPR036388">
    <property type="entry name" value="WH-like_DNA-bd_sf"/>
</dbReference>
<keyword evidence="1" id="KW-0805">Transcription regulation</keyword>
<dbReference type="EMBL" id="MLJW01001966">
    <property type="protein sequence ID" value="OIQ76100.1"/>
    <property type="molecule type" value="Genomic_DNA"/>
</dbReference>
<feature type="domain" description="HTH gntR-type" evidence="4">
    <location>
        <begin position="10"/>
        <end position="77"/>
    </location>
</feature>
<dbReference type="SMART" id="SM00895">
    <property type="entry name" value="FCD"/>
    <property type="match status" value="1"/>
</dbReference>
<keyword evidence="2" id="KW-0238">DNA-binding</keyword>
<dbReference type="GO" id="GO:0003700">
    <property type="term" value="F:DNA-binding transcription factor activity"/>
    <property type="evidence" value="ECO:0007669"/>
    <property type="project" value="InterPro"/>
</dbReference>
<dbReference type="Gene3D" id="1.20.120.530">
    <property type="entry name" value="GntR ligand-binding domain-like"/>
    <property type="match status" value="1"/>
</dbReference>
<dbReference type="InterPro" id="IPR011711">
    <property type="entry name" value="GntR_C"/>
</dbReference>
<dbReference type="SUPFAM" id="SSF46785">
    <property type="entry name" value="Winged helix' DNA-binding domain"/>
    <property type="match status" value="1"/>
</dbReference>
<gene>
    <name evidence="5" type="primary">mcbR_13</name>
    <name evidence="5" type="ORF">GALL_422220</name>
</gene>
<evidence type="ECO:0000256" key="3">
    <source>
        <dbReference type="ARBA" id="ARBA00023163"/>
    </source>
</evidence>
<name>A0A1J5Q882_9ZZZZ</name>
<dbReference type="PANTHER" id="PTHR43537:SF24">
    <property type="entry name" value="GLUCONATE OPERON TRANSCRIPTIONAL REPRESSOR"/>
    <property type="match status" value="1"/>
</dbReference>
<dbReference type="Pfam" id="PF07729">
    <property type="entry name" value="FCD"/>
    <property type="match status" value="1"/>
</dbReference>
<dbReference type="GO" id="GO:0003677">
    <property type="term" value="F:DNA binding"/>
    <property type="evidence" value="ECO:0007669"/>
    <property type="project" value="UniProtKB-KW"/>
</dbReference>
<reference evidence="5" key="1">
    <citation type="submission" date="2016-10" db="EMBL/GenBank/DDBJ databases">
        <title>Sequence of Gallionella enrichment culture.</title>
        <authorList>
            <person name="Poehlein A."/>
            <person name="Muehling M."/>
            <person name="Daniel R."/>
        </authorList>
    </citation>
    <scope>NUCLEOTIDE SEQUENCE</scope>
</reference>
<proteinExistence type="predicted"/>
<keyword evidence="3" id="KW-0804">Transcription</keyword>